<evidence type="ECO:0000313" key="9">
    <source>
        <dbReference type="Proteomes" id="UP000324646"/>
    </source>
</evidence>
<gene>
    <name evidence="5" type="primary">rplY</name>
    <name evidence="5" type="synonym">ctc</name>
    <name evidence="8" type="ORF">FQB35_14640</name>
</gene>
<dbReference type="InterPro" id="IPR020057">
    <property type="entry name" value="Ribosomal_bL25_b-dom"/>
</dbReference>
<dbReference type="KEGG" id="crs:FQB35_14640"/>
<dbReference type="Pfam" id="PF01386">
    <property type="entry name" value="Ribosomal_L25p"/>
    <property type="match status" value="1"/>
</dbReference>
<keyword evidence="3 5" id="KW-0689">Ribosomal protein</keyword>
<feature type="domain" description="Large ribosomal subunit protein bL25 L25" evidence="6">
    <location>
        <begin position="8"/>
        <end position="94"/>
    </location>
</feature>
<dbReference type="EMBL" id="CP042243">
    <property type="protein sequence ID" value="QEK13406.1"/>
    <property type="molecule type" value="Genomic_DNA"/>
</dbReference>
<keyword evidence="4 5" id="KW-0687">Ribonucleoprotein</keyword>
<reference evidence="8 9" key="1">
    <citation type="submission" date="2019-07" db="EMBL/GenBank/DDBJ databases">
        <title>Complete genome of Crassaminicella thermophila SY095.</title>
        <authorList>
            <person name="Li X."/>
        </authorList>
    </citation>
    <scope>NUCLEOTIDE SEQUENCE [LARGE SCALE GENOMIC DNA]</scope>
    <source>
        <strain evidence="8 9">SY095</strain>
    </source>
</reference>
<name>A0A5C0SI51_CRATE</name>
<dbReference type="NCBIfam" id="TIGR00731">
    <property type="entry name" value="bL25_bact_ctc"/>
    <property type="match status" value="1"/>
</dbReference>
<dbReference type="Gene3D" id="2.40.240.10">
    <property type="entry name" value="Ribosomal Protein L25, Chain P"/>
    <property type="match status" value="1"/>
</dbReference>
<comment type="subunit">
    <text evidence="5">Part of the 50S ribosomal subunit; part of the 5S rRNA/L5/L18/L25 subcomplex. Contacts the 5S rRNA. Binds to the 5S rRNA independently of L5 and L18.</text>
</comment>
<evidence type="ECO:0000259" key="6">
    <source>
        <dbReference type="Pfam" id="PF01386"/>
    </source>
</evidence>
<evidence type="ECO:0000256" key="1">
    <source>
        <dbReference type="ARBA" id="ARBA00022730"/>
    </source>
</evidence>
<feature type="domain" description="Large ribosomal subunit protein bL25 beta" evidence="7">
    <location>
        <begin position="103"/>
        <end position="183"/>
    </location>
</feature>
<evidence type="ECO:0000256" key="3">
    <source>
        <dbReference type="ARBA" id="ARBA00022980"/>
    </source>
</evidence>
<dbReference type="PANTHER" id="PTHR33284:SF1">
    <property type="entry name" value="RIBOSOMAL PROTEIN L25_GLN-TRNA SYNTHETASE, ANTI-CODON-BINDING DOMAIN-CONTAINING PROTEIN"/>
    <property type="match status" value="1"/>
</dbReference>
<keyword evidence="9" id="KW-1185">Reference proteome</keyword>
<evidence type="ECO:0000256" key="4">
    <source>
        <dbReference type="ARBA" id="ARBA00023274"/>
    </source>
</evidence>
<evidence type="ECO:0000256" key="5">
    <source>
        <dbReference type="HAMAP-Rule" id="MF_01334"/>
    </source>
</evidence>
<dbReference type="Pfam" id="PF14693">
    <property type="entry name" value="Ribosomal_TL5_C"/>
    <property type="match status" value="1"/>
</dbReference>
<dbReference type="OrthoDB" id="9790002at2"/>
<dbReference type="InterPro" id="IPR020930">
    <property type="entry name" value="Ribosomal_uL5_bac-type"/>
</dbReference>
<dbReference type="CDD" id="cd00495">
    <property type="entry name" value="Ribosomal_L25_TL5_CTC"/>
    <property type="match status" value="1"/>
</dbReference>
<dbReference type="GO" id="GO:0022625">
    <property type="term" value="C:cytosolic large ribosomal subunit"/>
    <property type="evidence" value="ECO:0007669"/>
    <property type="project" value="TreeGrafter"/>
</dbReference>
<proteinExistence type="inferred from homology"/>
<dbReference type="InterPro" id="IPR011035">
    <property type="entry name" value="Ribosomal_bL25/Gln-tRNA_synth"/>
</dbReference>
<organism evidence="8 9">
    <name type="scientific">Crassaminicella thermophila</name>
    <dbReference type="NCBI Taxonomy" id="2599308"/>
    <lineage>
        <taxon>Bacteria</taxon>
        <taxon>Bacillati</taxon>
        <taxon>Bacillota</taxon>
        <taxon>Clostridia</taxon>
        <taxon>Eubacteriales</taxon>
        <taxon>Clostridiaceae</taxon>
        <taxon>Crassaminicella</taxon>
    </lineage>
</organism>
<comment type="similarity">
    <text evidence="5">Belongs to the bacterial ribosomal protein bL25 family. CTC subfamily.</text>
</comment>
<dbReference type="InterPro" id="IPR029751">
    <property type="entry name" value="Ribosomal_L25_dom"/>
</dbReference>
<dbReference type="Proteomes" id="UP000324646">
    <property type="component" value="Chromosome"/>
</dbReference>
<dbReference type="GO" id="GO:0008097">
    <property type="term" value="F:5S rRNA binding"/>
    <property type="evidence" value="ECO:0007669"/>
    <property type="project" value="InterPro"/>
</dbReference>
<evidence type="ECO:0000313" key="8">
    <source>
        <dbReference type="EMBL" id="QEK13406.1"/>
    </source>
</evidence>
<dbReference type="GO" id="GO:0003735">
    <property type="term" value="F:structural constituent of ribosome"/>
    <property type="evidence" value="ECO:0007669"/>
    <property type="project" value="InterPro"/>
</dbReference>
<dbReference type="Gene3D" id="2.170.120.20">
    <property type="entry name" value="Ribosomal protein L25, beta domain"/>
    <property type="match status" value="1"/>
</dbReference>
<accession>A0A5C0SI51</accession>
<evidence type="ECO:0000256" key="2">
    <source>
        <dbReference type="ARBA" id="ARBA00022884"/>
    </source>
</evidence>
<dbReference type="AlphaFoldDB" id="A0A5C0SI51"/>
<protein>
    <recommendedName>
        <fullName evidence="5">Large ribosomal subunit protein bL25</fullName>
    </recommendedName>
    <alternativeName>
        <fullName evidence="5">General stress protein CTC</fullName>
    </alternativeName>
</protein>
<keyword evidence="2 5" id="KW-0694">RNA-binding</keyword>
<keyword evidence="1 5" id="KW-0699">rRNA-binding</keyword>
<sequence length="207" mass="23209">MFVRKSVINADMRNEIGSNACHKIRNAGHVPGVVYGHNVRTRAIELDTKEIDNIIRSYGTNVLLNLHVGTDHSTVMIKEVQRDPVTNALKHVDFQEVSQNERIHTTVPIKLIGKEKVESSIGVVQQQLREVHVECLPNRIPESIQIDVSLLAPGNPLKIGDVEFGEEISVLNEPHEIVAALTKAERRIEEEEDEGLLEKINETPNIK</sequence>
<dbReference type="InterPro" id="IPR020056">
    <property type="entry name" value="Rbsml_bL25/Gln-tRNA_synth_N"/>
</dbReference>
<dbReference type="GO" id="GO:0006412">
    <property type="term" value="P:translation"/>
    <property type="evidence" value="ECO:0007669"/>
    <property type="project" value="UniProtKB-UniRule"/>
</dbReference>
<dbReference type="InterPro" id="IPR037121">
    <property type="entry name" value="Ribosomal_bL25_C"/>
</dbReference>
<comment type="function">
    <text evidence="5">This is one of the proteins that binds to the 5S RNA in the ribosome where it forms part of the central protuberance.</text>
</comment>
<dbReference type="InterPro" id="IPR001021">
    <property type="entry name" value="Ribosomal_bL25_long"/>
</dbReference>
<dbReference type="SUPFAM" id="SSF50715">
    <property type="entry name" value="Ribosomal protein L25-like"/>
    <property type="match status" value="1"/>
</dbReference>
<dbReference type="HAMAP" id="MF_01334">
    <property type="entry name" value="Ribosomal_bL25_CTC"/>
    <property type="match status" value="1"/>
</dbReference>
<evidence type="ECO:0000259" key="7">
    <source>
        <dbReference type="Pfam" id="PF14693"/>
    </source>
</evidence>
<dbReference type="PANTHER" id="PTHR33284">
    <property type="entry name" value="RIBOSOMAL PROTEIN L25/GLN-TRNA SYNTHETASE, ANTI-CODON-BINDING DOMAIN-CONTAINING PROTEIN"/>
    <property type="match status" value="1"/>
</dbReference>